<proteinExistence type="inferred from homology"/>
<accession>A0ABX6N2M3</accession>
<evidence type="ECO:0000313" key="3">
    <source>
        <dbReference type="EMBL" id="QJR28311.1"/>
    </source>
</evidence>
<organism evidence="3 4">
    <name type="scientific">Limnobacter profundi</name>
    <dbReference type="NCBI Taxonomy" id="2732163"/>
    <lineage>
        <taxon>Bacteria</taxon>
        <taxon>Pseudomonadati</taxon>
        <taxon>Pseudomonadota</taxon>
        <taxon>Betaproteobacteria</taxon>
        <taxon>Burkholderiales</taxon>
        <taxon>Burkholderiaceae</taxon>
        <taxon>Limnobacter</taxon>
    </lineage>
</organism>
<dbReference type="EMBL" id="CP053084">
    <property type="protein sequence ID" value="QJR28311.1"/>
    <property type="molecule type" value="Genomic_DNA"/>
</dbReference>
<dbReference type="InterPro" id="IPR003423">
    <property type="entry name" value="OMP_efflux"/>
</dbReference>
<dbReference type="RefSeq" id="WP_171097043.1">
    <property type="nucleotide sequence ID" value="NZ_CP053084.1"/>
</dbReference>
<dbReference type="SUPFAM" id="SSF56954">
    <property type="entry name" value="Outer membrane efflux proteins (OEP)"/>
    <property type="match status" value="1"/>
</dbReference>
<evidence type="ECO:0000256" key="1">
    <source>
        <dbReference type="ARBA" id="ARBA00007613"/>
    </source>
</evidence>
<dbReference type="InterPro" id="IPR010131">
    <property type="entry name" value="MdtP/NodT-like"/>
</dbReference>
<keyword evidence="4" id="KW-1185">Reference proteome</keyword>
<evidence type="ECO:0000256" key="2">
    <source>
        <dbReference type="SAM" id="SignalP"/>
    </source>
</evidence>
<evidence type="ECO:0000313" key="4">
    <source>
        <dbReference type="Proteomes" id="UP000501130"/>
    </source>
</evidence>
<dbReference type="Proteomes" id="UP000501130">
    <property type="component" value="Chromosome"/>
</dbReference>
<feature type="signal peptide" evidence="2">
    <location>
        <begin position="1"/>
        <end position="20"/>
    </location>
</feature>
<gene>
    <name evidence="3" type="ORF">HKT17_00630</name>
</gene>
<dbReference type="PANTHER" id="PTHR30203:SF24">
    <property type="entry name" value="BLR4935 PROTEIN"/>
    <property type="match status" value="1"/>
</dbReference>
<name>A0ABX6N2M3_9BURK</name>
<dbReference type="Pfam" id="PF02321">
    <property type="entry name" value="OEP"/>
    <property type="match status" value="2"/>
</dbReference>
<dbReference type="Gene3D" id="1.20.1600.10">
    <property type="entry name" value="Outer membrane efflux proteins (OEP)"/>
    <property type="match status" value="1"/>
</dbReference>
<sequence>MRKILLTLAATALLPSAAMAQGNTPEYTSNGLNSPSGQASLPRTTNLTLNTALERAYAANPELAAARNALLAQDGTIRQAETRPNPELQALVEDTRSATRTSTLQLNQRIELGGKRSARIDAAERGKNLAEADLAMVRATLQTEVTSAFYDTLVAQERVRLAQSSIDLAQNAQRAAQKRVEAGKVSPVEATKAGIALAGARVDYARAESALKSSKKRLATAMGESRVGFETVEGNLENLPELPAIETLEDRLQQSPAYRKAQIEVDRRKAISEVERSKGVPDVTVSLGGRKNQELGLNQAIFGVSIPIPVFDRNQGNLLESLRRADQAKDELTATQYRLSRDLQAAYENLSASREEFLALRDSILPSAESAYNAASKGFEMGKFSFLEVLDAQRTLFDAMAQSQQSLAQSHRYAAELQGILGQTPANIQ</sequence>
<feature type="chain" id="PRO_5046286493" evidence="2">
    <location>
        <begin position="21"/>
        <end position="429"/>
    </location>
</feature>
<dbReference type="PANTHER" id="PTHR30203">
    <property type="entry name" value="OUTER MEMBRANE CATION EFFLUX PROTEIN"/>
    <property type="match status" value="1"/>
</dbReference>
<protein>
    <submittedName>
        <fullName evidence="3">TolC family protein</fullName>
    </submittedName>
</protein>
<reference evidence="3 4" key="1">
    <citation type="submission" date="2020-05" db="EMBL/GenBank/DDBJ databases">
        <title>Compete genome of Limnobacter sp. SAORIC-580.</title>
        <authorList>
            <person name="Song J."/>
            <person name="Cho J.-C."/>
        </authorList>
    </citation>
    <scope>NUCLEOTIDE SEQUENCE [LARGE SCALE GENOMIC DNA]</scope>
    <source>
        <strain evidence="3 4">SAORIC-580</strain>
    </source>
</reference>
<comment type="similarity">
    <text evidence="1">Belongs to the outer membrane factor (OMF) (TC 1.B.17) family.</text>
</comment>
<keyword evidence="2" id="KW-0732">Signal</keyword>